<feature type="transmembrane region" description="Helical" evidence="1">
    <location>
        <begin position="6"/>
        <end position="25"/>
    </location>
</feature>
<accession>B0NU65</accession>
<comment type="caution">
    <text evidence="2">The sequence shown here is derived from an EMBL/GenBank/DDBJ whole genome shotgun (WGS) entry which is preliminary data.</text>
</comment>
<dbReference type="RefSeq" id="WP_005657001.1">
    <property type="nucleotide sequence ID" value="NZ_CP102262.1"/>
</dbReference>
<dbReference type="GeneID" id="31798249"/>
<evidence type="ECO:0000313" key="3">
    <source>
        <dbReference type="Proteomes" id="UP000004713"/>
    </source>
</evidence>
<proteinExistence type="predicted"/>
<dbReference type="EMBL" id="ABFZ02000022">
    <property type="protein sequence ID" value="EDS13908.1"/>
    <property type="molecule type" value="Genomic_DNA"/>
</dbReference>
<keyword evidence="1" id="KW-0472">Membrane</keyword>
<gene>
    <name evidence="2" type="ORF">BACSTE_03050</name>
</gene>
<evidence type="ECO:0000313" key="2">
    <source>
        <dbReference type="EMBL" id="EDS13908.1"/>
    </source>
</evidence>
<keyword evidence="1" id="KW-0812">Transmembrane</keyword>
<feature type="transmembrane region" description="Helical" evidence="1">
    <location>
        <begin position="81"/>
        <end position="104"/>
    </location>
</feature>
<evidence type="ECO:0000256" key="1">
    <source>
        <dbReference type="SAM" id="Phobius"/>
    </source>
</evidence>
<sequence>MRGFVGGFIGGIVFICIAIAICLFCHRHNSVIHPIHIANIEAVHDSISIEEINAKIESINKLKEQGVLLTPQEYTNNVVNYYNTVITFLVALLAIFSLVTFFHLKFITVDEVKKQVKELLRKSPDIQNVIIENTKGKIEELLFDTTERINKLEAELKDLKESSEWDEFEDDSEVKNKADLKRLKVKK</sequence>
<dbReference type="AlphaFoldDB" id="B0NU65"/>
<keyword evidence="1" id="KW-1133">Transmembrane helix</keyword>
<dbReference type="HOGENOM" id="CLU_1444974_0_0_10"/>
<organism evidence="2 3">
    <name type="scientific">Bacteroides stercoris ATCC 43183</name>
    <dbReference type="NCBI Taxonomy" id="449673"/>
    <lineage>
        <taxon>Bacteria</taxon>
        <taxon>Pseudomonadati</taxon>
        <taxon>Bacteroidota</taxon>
        <taxon>Bacteroidia</taxon>
        <taxon>Bacteroidales</taxon>
        <taxon>Bacteroidaceae</taxon>
        <taxon>Bacteroides</taxon>
    </lineage>
</organism>
<name>B0NU65_BACSE</name>
<dbReference type="Proteomes" id="UP000004713">
    <property type="component" value="Unassembled WGS sequence"/>
</dbReference>
<reference evidence="2 3" key="2">
    <citation type="submission" date="2007-11" db="EMBL/GenBank/DDBJ databases">
        <authorList>
            <person name="Fulton L."/>
            <person name="Clifton S."/>
            <person name="Fulton B."/>
            <person name="Xu J."/>
            <person name="Minx P."/>
            <person name="Pepin K.H."/>
            <person name="Johnson M."/>
            <person name="Thiruvilangam P."/>
            <person name="Bhonagiri V."/>
            <person name="Nash W.E."/>
            <person name="Mardis E.R."/>
            <person name="Wilson R.K."/>
        </authorList>
    </citation>
    <scope>NUCLEOTIDE SEQUENCE [LARGE SCALE GENOMIC DNA]</scope>
    <source>
        <strain evidence="2 3">ATCC 43183</strain>
    </source>
</reference>
<reference evidence="2 3" key="1">
    <citation type="submission" date="2007-11" db="EMBL/GenBank/DDBJ databases">
        <title>Draft genome sequence of Bacteroides stercoris(ATCC 43183).</title>
        <authorList>
            <person name="Sudarsanam P."/>
            <person name="Ley R."/>
            <person name="Guruge J."/>
            <person name="Turnbaugh P.J."/>
            <person name="Mahowald M."/>
            <person name="Liep D."/>
            <person name="Gordon J."/>
        </authorList>
    </citation>
    <scope>NUCLEOTIDE SEQUENCE [LARGE SCALE GENOMIC DNA]</scope>
    <source>
        <strain evidence="2 3">ATCC 43183</strain>
    </source>
</reference>
<protein>
    <submittedName>
        <fullName evidence="2">Uncharacterized protein</fullName>
    </submittedName>
</protein>